<organism evidence="6">
    <name type="scientific">Rodentolepis nana</name>
    <name type="common">Dwarf tapeworm</name>
    <name type="synonym">Hymenolepis nana</name>
    <dbReference type="NCBI Taxonomy" id="102285"/>
    <lineage>
        <taxon>Eukaryota</taxon>
        <taxon>Metazoa</taxon>
        <taxon>Spiralia</taxon>
        <taxon>Lophotrochozoa</taxon>
        <taxon>Platyhelminthes</taxon>
        <taxon>Cestoda</taxon>
        <taxon>Eucestoda</taxon>
        <taxon>Cyclophyllidea</taxon>
        <taxon>Hymenolepididae</taxon>
        <taxon>Rodentolepis</taxon>
    </lineage>
</organism>
<name>A0A0R3TY97_RODNA</name>
<evidence type="ECO:0000313" key="5">
    <source>
        <dbReference type="Proteomes" id="UP000278807"/>
    </source>
</evidence>
<gene>
    <name evidence="4" type="ORF">HNAJ_LOCUS12820</name>
</gene>
<sequence>MLRISDQDCLRGVDKDKESVCTFKGVCEYWHYGAQNTDDRGWGCGYRTLQTIISWFKINLSLQSTFPDLEDIQSILVSANMVPKSYLKSQNWIGSVEVGAVIHHLTHTDYRIVQVQNGKFTEEHLDHIRKHFELEGAPIMMGGNQDNSSKCILALKESLDSKSASLLILDPHYYTASGEKEPDLEFLWKEGWLKWCKTDNLVETDFYNMCMPTAAYK</sequence>
<dbReference type="EMBL" id="UZAE01014695">
    <property type="protein sequence ID" value="VDO14190.1"/>
    <property type="molecule type" value="Genomic_DNA"/>
</dbReference>
<reference evidence="6" key="1">
    <citation type="submission" date="2017-02" db="UniProtKB">
        <authorList>
            <consortium name="WormBaseParasite"/>
        </authorList>
    </citation>
    <scope>IDENTIFICATION</scope>
</reference>
<keyword evidence="2" id="KW-0378">Hydrolase</keyword>
<accession>A0A0R3TY97</accession>
<dbReference type="PANTHER" id="PTHR48153">
    <property type="entry name" value="UFM1-SPECIFIC PROTEASE 2"/>
    <property type="match status" value="1"/>
</dbReference>
<evidence type="ECO:0000259" key="3">
    <source>
        <dbReference type="Pfam" id="PF07910"/>
    </source>
</evidence>
<dbReference type="OrthoDB" id="417506at2759"/>
<dbReference type="GO" id="GO:0071567">
    <property type="term" value="F:deUFMylase activity"/>
    <property type="evidence" value="ECO:0007669"/>
    <property type="project" value="TreeGrafter"/>
</dbReference>
<comment type="similarity">
    <text evidence="1">Belongs to the peptidase C78 family.</text>
</comment>
<dbReference type="Proteomes" id="UP000278807">
    <property type="component" value="Unassembled WGS sequence"/>
</dbReference>
<evidence type="ECO:0000256" key="2">
    <source>
        <dbReference type="ARBA" id="ARBA00022801"/>
    </source>
</evidence>
<evidence type="ECO:0000313" key="4">
    <source>
        <dbReference type="EMBL" id="VDO14190.1"/>
    </source>
</evidence>
<dbReference type="InterPro" id="IPR038765">
    <property type="entry name" value="Papain-like_cys_pep_sf"/>
</dbReference>
<dbReference type="InterPro" id="IPR012462">
    <property type="entry name" value="UFSP1/2_DUB_cat"/>
</dbReference>
<evidence type="ECO:0000313" key="6">
    <source>
        <dbReference type="WBParaSite" id="HNAJ_0001284401-mRNA-1"/>
    </source>
</evidence>
<feature type="domain" description="UFSP1/2/DUB catalytic" evidence="3">
    <location>
        <begin position="22"/>
        <end position="210"/>
    </location>
</feature>
<proteinExistence type="inferred from homology"/>
<dbReference type="STRING" id="102285.A0A0R3TY97"/>
<reference evidence="4 5" key="2">
    <citation type="submission" date="2018-11" db="EMBL/GenBank/DDBJ databases">
        <authorList>
            <consortium name="Pathogen Informatics"/>
        </authorList>
    </citation>
    <scope>NUCLEOTIDE SEQUENCE [LARGE SCALE GENOMIC DNA]</scope>
</reference>
<protein>
    <submittedName>
        <fullName evidence="6">Ufm1-specific protease 1</fullName>
    </submittedName>
</protein>
<dbReference type="AlphaFoldDB" id="A0A0R3TY97"/>
<dbReference type="WBParaSite" id="HNAJ_0001284401-mRNA-1">
    <property type="protein sequence ID" value="HNAJ_0001284401-mRNA-1"/>
    <property type="gene ID" value="HNAJ_0001284401"/>
</dbReference>
<keyword evidence="5" id="KW-1185">Reference proteome</keyword>
<evidence type="ECO:0000256" key="1">
    <source>
        <dbReference type="ARBA" id="ARBA00008552"/>
    </source>
</evidence>
<dbReference type="Gene3D" id="3.90.70.130">
    <property type="match status" value="1"/>
</dbReference>
<dbReference type="Pfam" id="PF07910">
    <property type="entry name" value="Peptidase_C78"/>
    <property type="match status" value="1"/>
</dbReference>
<dbReference type="PANTHER" id="PTHR48153:SF3">
    <property type="entry name" value="INACTIVE UFM1-SPECIFIC PROTEASE 1"/>
    <property type="match status" value="1"/>
</dbReference>
<dbReference type="SUPFAM" id="SSF54001">
    <property type="entry name" value="Cysteine proteinases"/>
    <property type="match status" value="1"/>
</dbReference>